<dbReference type="AlphaFoldDB" id="A0A7W5AZL8"/>
<proteinExistence type="predicted"/>
<comment type="caution">
    <text evidence="1">The sequence shown here is derived from an EMBL/GenBank/DDBJ whole genome shotgun (WGS) entry which is preliminary data.</text>
</comment>
<dbReference type="Gene3D" id="3.40.720.10">
    <property type="entry name" value="Alkaline Phosphatase, subunit A"/>
    <property type="match status" value="1"/>
</dbReference>
<dbReference type="PANTHER" id="PTHR10151">
    <property type="entry name" value="ECTONUCLEOTIDE PYROPHOSPHATASE/PHOSPHODIESTERASE"/>
    <property type="match status" value="1"/>
</dbReference>
<dbReference type="GO" id="GO:0016787">
    <property type="term" value="F:hydrolase activity"/>
    <property type="evidence" value="ECO:0007669"/>
    <property type="project" value="UniProtKB-ARBA"/>
</dbReference>
<dbReference type="SUPFAM" id="SSF53649">
    <property type="entry name" value="Alkaline phosphatase-like"/>
    <property type="match status" value="1"/>
</dbReference>
<sequence length="552" mass="61994">MEFNRFSKRILAISFILALITMFTISCAQRPDPKETDLLHIQSTEDKATAHRSKPVIVFLVDSLLSSSIDEGVRQGMLPTFRQLIDRGQYYPQFVSSFPTMSVTIDSTLLTGTYPDKHRIPGLVWYSAAEQRMINYGSGYKDLLKRGVNPFLEHAFVELNGQHLNRQTPTIYEDLAEKGFQSGSVNGLVYRGNTEHQLHFPKWLEAPTKLPRSFAVQAPDLFTFGAFSNPLEGYIDLKDDLLHRMGLDNQYAVDVATYLIQHRKVPDLLLVYLPDLDQKLHRHGPAAKEGMDGLRAADEQLRSILQQYGSMDEALRQAVIIIMGDSGVSQVLPGGEQPTINLPMLFQSWNVNRPGDPVTPDTDLVIAANETMSYLYAVNDRYGPDDFADILMKDDRIDFMAWQENGWIYVRNAGTGRELRYHPGGKLVDPYGQAWTVENDESVLDLERDEAGLRITYGDYPDGLQRLYAALHSHEGVDMIITTKLGYEFADYSSTTHEGGGAHGSLHRIESLIPVIIAGTDSKPSSERIVDFKSYLRQLVTGNAQVGHPPIR</sequence>
<dbReference type="InterPro" id="IPR017850">
    <property type="entry name" value="Alkaline_phosphatase_core_sf"/>
</dbReference>
<keyword evidence="2" id="KW-1185">Reference proteome</keyword>
<evidence type="ECO:0000313" key="2">
    <source>
        <dbReference type="Proteomes" id="UP000570361"/>
    </source>
</evidence>
<reference evidence="1 2" key="1">
    <citation type="submission" date="2020-08" db="EMBL/GenBank/DDBJ databases">
        <title>Genomic Encyclopedia of Type Strains, Phase III (KMG-III): the genomes of soil and plant-associated and newly described type strains.</title>
        <authorList>
            <person name="Whitman W."/>
        </authorList>
    </citation>
    <scope>NUCLEOTIDE SEQUENCE [LARGE SCALE GENOMIC DNA]</scope>
    <source>
        <strain evidence="1 2">CECT 5862</strain>
    </source>
</reference>
<dbReference type="InterPro" id="IPR002591">
    <property type="entry name" value="Phosphodiest/P_Trfase"/>
</dbReference>
<dbReference type="PANTHER" id="PTHR10151:SF120">
    <property type="entry name" value="BIS(5'-ADENOSYL)-TRIPHOSPHATASE"/>
    <property type="match status" value="1"/>
</dbReference>
<organism evidence="1 2">
    <name type="scientific">Paenibacillus phyllosphaerae</name>
    <dbReference type="NCBI Taxonomy" id="274593"/>
    <lineage>
        <taxon>Bacteria</taxon>
        <taxon>Bacillati</taxon>
        <taxon>Bacillota</taxon>
        <taxon>Bacilli</taxon>
        <taxon>Bacillales</taxon>
        <taxon>Paenibacillaceae</taxon>
        <taxon>Paenibacillus</taxon>
    </lineage>
</organism>
<name>A0A7W5AZL8_9BACL</name>
<evidence type="ECO:0000313" key="1">
    <source>
        <dbReference type="EMBL" id="MBB3111709.1"/>
    </source>
</evidence>
<dbReference type="EMBL" id="JACHXK010000008">
    <property type="protein sequence ID" value="MBB3111709.1"/>
    <property type="molecule type" value="Genomic_DNA"/>
</dbReference>
<dbReference type="PROSITE" id="PS51257">
    <property type="entry name" value="PROKAR_LIPOPROTEIN"/>
    <property type="match status" value="1"/>
</dbReference>
<gene>
    <name evidence="1" type="ORF">FHS18_003777</name>
</gene>
<dbReference type="Pfam" id="PF01663">
    <property type="entry name" value="Phosphodiest"/>
    <property type="match status" value="1"/>
</dbReference>
<protein>
    <submittedName>
        <fullName evidence="1">Putative AlkP superfamily pyrophosphatase or phosphodiesterase</fullName>
    </submittedName>
</protein>
<dbReference type="Proteomes" id="UP000570361">
    <property type="component" value="Unassembled WGS sequence"/>
</dbReference>
<dbReference type="RefSeq" id="WP_183601572.1">
    <property type="nucleotide sequence ID" value="NZ_JACHXK010000008.1"/>
</dbReference>
<accession>A0A7W5AZL8</accession>